<dbReference type="SUPFAM" id="SSF50969">
    <property type="entry name" value="YVTN repeat-like/Quinoprotein amine dehydrogenase"/>
    <property type="match status" value="1"/>
</dbReference>
<dbReference type="Proteomes" id="UP000073485">
    <property type="component" value="Unassembled WGS sequence"/>
</dbReference>
<dbReference type="InterPro" id="IPR011044">
    <property type="entry name" value="Quino_amine_DH_bsu"/>
</dbReference>
<reference evidence="1 2" key="1">
    <citation type="submission" date="2016-02" db="EMBL/GenBank/DDBJ databases">
        <authorList>
            <consortium name="Pathogen Informatics"/>
        </authorList>
    </citation>
    <scope>NUCLEOTIDE SEQUENCE [LARGE SCALE GENOMIC DNA]</scope>
    <source>
        <strain evidence="1 2">LSS48</strain>
    </source>
</reference>
<protein>
    <submittedName>
        <fullName evidence="1">Uncharacterized protein</fullName>
    </submittedName>
</protein>
<proteinExistence type="predicted"/>
<gene>
    <name evidence="1" type="ORF">ERS132410_01580</name>
</gene>
<name>A0A0Z8HD32_STRSU</name>
<dbReference type="AlphaFoldDB" id="A0A0Z8HD32"/>
<dbReference type="RefSeq" id="WP_024396078.1">
    <property type="nucleotide sequence ID" value="NZ_CEER01000050.1"/>
</dbReference>
<evidence type="ECO:0000313" key="2">
    <source>
        <dbReference type="Proteomes" id="UP000073485"/>
    </source>
</evidence>
<accession>A0A0Z8HD32</accession>
<sequence length="358" mass="41188">MKKMIIALLAAFCLIFSFIAWKLETYQHAKVELDSNADFYLIYPGKIEAFQLSNDQPKLIHTQKMNSDNYFGSGKNHILDNQSLVFANDQQKFTNDNLVYIDFKTGEILRKPSKYATYISGTDGQHFYTAGPFHALSQFDNTFKLKNQLKLDDDFFPLPYVYADDTFIYLNGNQMTTGQSDSQKNVLYIIDKTSFTTSDIVEYDKNLVTHEGLLAKDTLYLPITSHHALDYKDIETSYDILTFNTKTRTFSSITLSQPAPGSIQPLKEDNLLFIEHESDWLSAISFTIYNTQTGQESYHRLDELNPRPYYIDHVRQLDGNRLLLILAGKALIYDWQAKKVLSQIILSEDYVSGVWVND</sequence>
<evidence type="ECO:0000313" key="1">
    <source>
        <dbReference type="EMBL" id="CYU98327.1"/>
    </source>
</evidence>
<dbReference type="EMBL" id="FIGO01000009">
    <property type="protein sequence ID" value="CYU98327.1"/>
    <property type="molecule type" value="Genomic_DNA"/>
</dbReference>
<organism evidence="1 2">
    <name type="scientific">Streptococcus suis</name>
    <dbReference type="NCBI Taxonomy" id="1307"/>
    <lineage>
        <taxon>Bacteria</taxon>
        <taxon>Bacillati</taxon>
        <taxon>Bacillota</taxon>
        <taxon>Bacilli</taxon>
        <taxon>Lactobacillales</taxon>
        <taxon>Streptococcaceae</taxon>
        <taxon>Streptococcus</taxon>
    </lineage>
</organism>